<sequence length="191" mass="20779">MTPSSLPSHCPFSFVAVFSPVALLVQTDGKSRRLNKSAEWSLGSNFYRCTSHHDSKPGGEDNMIVAEATIISTVSRVVGTDQVTRVASSTSDSPAEQTRFCWPTPPGGCPERCSEPSPDLDTRTERRTPRQPRQTVGPFPHSDGNGVHIAYQGKGERSATCGPSRVHLEQKSCGAVERQQRASCVHPHPLR</sequence>
<keyword evidence="3" id="KW-1185">Reference proteome</keyword>
<comment type="caution">
    <text evidence="2">The sequence shown here is derived from an EMBL/GenBank/DDBJ whole genome shotgun (WGS) entry which is preliminary data.</text>
</comment>
<proteinExistence type="predicted"/>
<protein>
    <submittedName>
        <fullName evidence="2">Uncharacterized protein</fullName>
    </submittedName>
</protein>
<dbReference type="AlphaFoldDB" id="A0A8H3W4Z8"/>
<evidence type="ECO:0000313" key="3">
    <source>
        <dbReference type="Proteomes" id="UP000434172"/>
    </source>
</evidence>
<dbReference type="Proteomes" id="UP000434172">
    <property type="component" value="Unassembled WGS sequence"/>
</dbReference>
<evidence type="ECO:0000313" key="2">
    <source>
        <dbReference type="EMBL" id="KAF0321358.1"/>
    </source>
</evidence>
<reference evidence="2 3" key="1">
    <citation type="submission" date="2019-12" db="EMBL/GenBank/DDBJ databases">
        <title>A genome sequence resource for the geographically widespread anthracnose pathogen Colletotrichum asianum.</title>
        <authorList>
            <person name="Meng Y."/>
        </authorList>
    </citation>
    <scope>NUCLEOTIDE SEQUENCE [LARGE SCALE GENOMIC DNA]</scope>
    <source>
        <strain evidence="2 3">ICMP 18580</strain>
    </source>
</reference>
<accession>A0A8H3W4Z8</accession>
<dbReference type="EMBL" id="WOWK01000072">
    <property type="protein sequence ID" value="KAF0321358.1"/>
    <property type="molecule type" value="Genomic_DNA"/>
</dbReference>
<organism evidence="2 3">
    <name type="scientific">Colletotrichum asianum</name>
    <dbReference type="NCBI Taxonomy" id="702518"/>
    <lineage>
        <taxon>Eukaryota</taxon>
        <taxon>Fungi</taxon>
        <taxon>Dikarya</taxon>
        <taxon>Ascomycota</taxon>
        <taxon>Pezizomycotina</taxon>
        <taxon>Sordariomycetes</taxon>
        <taxon>Hypocreomycetidae</taxon>
        <taxon>Glomerellales</taxon>
        <taxon>Glomerellaceae</taxon>
        <taxon>Colletotrichum</taxon>
        <taxon>Colletotrichum gloeosporioides species complex</taxon>
    </lineage>
</organism>
<feature type="region of interest" description="Disordered" evidence="1">
    <location>
        <begin position="172"/>
        <end position="191"/>
    </location>
</feature>
<evidence type="ECO:0000256" key="1">
    <source>
        <dbReference type="SAM" id="MobiDB-lite"/>
    </source>
</evidence>
<gene>
    <name evidence="2" type="ORF">GQ607_011361</name>
</gene>
<name>A0A8H3W4Z8_9PEZI</name>
<feature type="region of interest" description="Disordered" evidence="1">
    <location>
        <begin position="107"/>
        <end position="147"/>
    </location>
</feature>